<protein>
    <submittedName>
        <fullName evidence="1">HAD family hydrolase</fullName>
    </submittedName>
</protein>
<comment type="caution">
    <text evidence="1">The sequence shown here is derived from an EMBL/GenBank/DDBJ whole genome shotgun (WGS) entry which is preliminary data.</text>
</comment>
<keyword evidence="1" id="KW-0378">Hydrolase</keyword>
<sequence length="168" mass="19338">MKPYEMAEEFHQIFDPNIPSEPTAFDAKWASQRAGFKIEEMIEFLYASTNGEKTAFQETVSQMHQAIDRAYEKIIQKEKTVEDSLVDEVDALVDLLYFTYGSFSLMGVDPEPMMQIVHEANMGKLFPDGRPHYDPLTNKVLKPTNWVNDFAPEAKIKAELARQKKEKN</sequence>
<proteinExistence type="predicted"/>
<keyword evidence="2" id="KW-1185">Reference proteome</keyword>
<reference evidence="2" key="1">
    <citation type="journal article" date="2019" name="Int. J. Syst. Evol. Microbiol.">
        <title>The Global Catalogue of Microorganisms (GCM) 10K type strain sequencing project: providing services to taxonomists for standard genome sequencing and annotation.</title>
        <authorList>
            <consortium name="The Broad Institute Genomics Platform"/>
            <consortium name="The Broad Institute Genome Sequencing Center for Infectious Disease"/>
            <person name="Wu L."/>
            <person name="Ma J."/>
        </authorList>
    </citation>
    <scope>NUCLEOTIDE SEQUENCE [LARGE SCALE GENOMIC DNA]</scope>
    <source>
        <strain evidence="2">CGMCC 1.19032</strain>
    </source>
</reference>
<dbReference type="RefSeq" id="WP_204654558.1">
    <property type="nucleotide sequence ID" value="NZ_JAFBFD010000030.1"/>
</dbReference>
<dbReference type="Proteomes" id="UP001595969">
    <property type="component" value="Unassembled WGS sequence"/>
</dbReference>
<organism evidence="1 2">
    <name type="scientific">Enterococcus lemanii</name>
    <dbReference type="NCBI Taxonomy" id="1159752"/>
    <lineage>
        <taxon>Bacteria</taxon>
        <taxon>Bacillati</taxon>
        <taxon>Bacillota</taxon>
        <taxon>Bacilli</taxon>
        <taxon>Lactobacillales</taxon>
        <taxon>Enterococcaceae</taxon>
        <taxon>Enterococcus</taxon>
    </lineage>
</organism>
<evidence type="ECO:0000313" key="2">
    <source>
        <dbReference type="Proteomes" id="UP001595969"/>
    </source>
</evidence>
<dbReference type="GO" id="GO:0016787">
    <property type="term" value="F:hydrolase activity"/>
    <property type="evidence" value="ECO:0007669"/>
    <property type="project" value="UniProtKB-KW"/>
</dbReference>
<name>A0ABV9MVQ1_9ENTE</name>
<gene>
    <name evidence="1" type="ORF">ACFO5I_05215</name>
</gene>
<dbReference type="Gene3D" id="1.10.3420.10">
    <property type="entry name" value="putative ntp pyrophosphohydrolase like domain"/>
    <property type="match status" value="1"/>
</dbReference>
<dbReference type="InterPro" id="IPR023292">
    <property type="entry name" value="NTP_PyroPHydrolase-like_dom_sf"/>
</dbReference>
<accession>A0ABV9MVQ1</accession>
<evidence type="ECO:0000313" key="1">
    <source>
        <dbReference type="EMBL" id="MFC4719124.1"/>
    </source>
</evidence>
<dbReference type="InterPro" id="IPR021130">
    <property type="entry name" value="PRib-ATP_PPHydrolase-like"/>
</dbReference>
<dbReference type="Pfam" id="PF01503">
    <property type="entry name" value="PRA-PH"/>
    <property type="match status" value="1"/>
</dbReference>
<dbReference type="EMBL" id="JBHSGS010000030">
    <property type="protein sequence ID" value="MFC4719124.1"/>
    <property type="molecule type" value="Genomic_DNA"/>
</dbReference>